<evidence type="ECO:0000313" key="1">
    <source>
        <dbReference type="EMBL" id="GAH05323.1"/>
    </source>
</evidence>
<protein>
    <submittedName>
        <fullName evidence="1">Uncharacterized protein</fullName>
    </submittedName>
</protein>
<gene>
    <name evidence="1" type="ORF">S01H4_38499</name>
</gene>
<accession>X1E9I5</accession>
<feature type="non-terminal residue" evidence="1">
    <location>
        <position position="31"/>
    </location>
</feature>
<sequence>MVIAYVVYEGFAQAVNDQARLMSGINPDRLP</sequence>
<proteinExistence type="predicted"/>
<dbReference type="EMBL" id="BART01020765">
    <property type="protein sequence ID" value="GAH05323.1"/>
    <property type="molecule type" value="Genomic_DNA"/>
</dbReference>
<organism evidence="1">
    <name type="scientific">marine sediment metagenome</name>
    <dbReference type="NCBI Taxonomy" id="412755"/>
    <lineage>
        <taxon>unclassified sequences</taxon>
        <taxon>metagenomes</taxon>
        <taxon>ecological metagenomes</taxon>
    </lineage>
</organism>
<dbReference type="AlphaFoldDB" id="X1E9I5"/>
<reference evidence="1" key="1">
    <citation type="journal article" date="2014" name="Front. Microbiol.">
        <title>High frequency of phylogenetically diverse reductive dehalogenase-homologous genes in deep subseafloor sedimentary metagenomes.</title>
        <authorList>
            <person name="Kawai M."/>
            <person name="Futagami T."/>
            <person name="Toyoda A."/>
            <person name="Takaki Y."/>
            <person name="Nishi S."/>
            <person name="Hori S."/>
            <person name="Arai W."/>
            <person name="Tsubouchi T."/>
            <person name="Morono Y."/>
            <person name="Uchiyama I."/>
            <person name="Ito T."/>
            <person name="Fujiyama A."/>
            <person name="Inagaki F."/>
            <person name="Takami H."/>
        </authorList>
    </citation>
    <scope>NUCLEOTIDE SEQUENCE</scope>
    <source>
        <strain evidence="1">Expedition CK06-06</strain>
    </source>
</reference>
<comment type="caution">
    <text evidence="1">The sequence shown here is derived from an EMBL/GenBank/DDBJ whole genome shotgun (WGS) entry which is preliminary data.</text>
</comment>
<name>X1E9I5_9ZZZZ</name>